<dbReference type="InterPro" id="IPR016039">
    <property type="entry name" value="Thiolase-like"/>
</dbReference>
<dbReference type="Gene3D" id="3.40.47.10">
    <property type="match status" value="1"/>
</dbReference>
<dbReference type="RefSeq" id="WP_169348782.1">
    <property type="nucleotide sequence ID" value="NZ_JABBJJ010000190.1"/>
</dbReference>
<gene>
    <name evidence="1" type="ORF">HG543_32365</name>
</gene>
<protein>
    <recommendedName>
        <fullName evidence="3">Beta-ketoacyl synthase N-terminal domain-containing protein</fullName>
    </recommendedName>
</protein>
<dbReference type="EMBL" id="JABBJJ010000190">
    <property type="protein sequence ID" value="NMO19535.1"/>
    <property type="molecule type" value="Genomic_DNA"/>
</dbReference>
<reference evidence="1 2" key="1">
    <citation type="submission" date="2020-04" db="EMBL/GenBank/DDBJ databases">
        <title>Draft genome of Pyxidicoccus fallax type strain.</title>
        <authorList>
            <person name="Whitworth D.E."/>
        </authorList>
    </citation>
    <scope>NUCLEOTIDE SEQUENCE [LARGE SCALE GENOMIC DNA]</scope>
    <source>
        <strain evidence="1 2">DSM 14698</strain>
    </source>
</reference>
<accession>A0A848LNU0</accession>
<dbReference type="AlphaFoldDB" id="A0A848LNU0"/>
<name>A0A848LNU0_9BACT</name>
<keyword evidence="2" id="KW-1185">Reference proteome</keyword>
<evidence type="ECO:0000313" key="2">
    <source>
        <dbReference type="Proteomes" id="UP000518300"/>
    </source>
</evidence>
<sequence length="349" mass="37488">MKSEVEVVAVGARTPLGYTAENSAAAVRAGLSRYAEYPFTDARGEPVVVASDGLLDPKVEGRDRLWPLLQSVLEEVEAKLGPEVLQRSRLRLWLALPEPRPGFSEEDAAWLASTLEARLRGRAAQLRVDVAGRGHAGGIQAVEQAVRECSEGRDSVCLVVGADSYHHAKTFLWLEKCRRFALPGIRGGFTPGEGAGCLVLMSPGLRRRLGLPRLAVVQGVHTAQERLLRDSSSGSFGVGMTQAVEGAVEGLSLPREGVDELYTDINGERYRSEEWGFVALRTPSVWKSTRYRAPSDCWGDVGAASGVLGGVLAVQAFTRGYARGPRALVLAGSDGGLRGAMLLRTPREA</sequence>
<evidence type="ECO:0008006" key="3">
    <source>
        <dbReference type="Google" id="ProtNLM"/>
    </source>
</evidence>
<organism evidence="1 2">
    <name type="scientific">Pyxidicoccus fallax</name>
    <dbReference type="NCBI Taxonomy" id="394095"/>
    <lineage>
        <taxon>Bacteria</taxon>
        <taxon>Pseudomonadati</taxon>
        <taxon>Myxococcota</taxon>
        <taxon>Myxococcia</taxon>
        <taxon>Myxococcales</taxon>
        <taxon>Cystobacterineae</taxon>
        <taxon>Myxococcaceae</taxon>
        <taxon>Pyxidicoccus</taxon>
    </lineage>
</organism>
<comment type="caution">
    <text evidence="1">The sequence shown here is derived from an EMBL/GenBank/DDBJ whole genome shotgun (WGS) entry which is preliminary data.</text>
</comment>
<dbReference type="SUPFAM" id="SSF53901">
    <property type="entry name" value="Thiolase-like"/>
    <property type="match status" value="2"/>
</dbReference>
<dbReference type="Proteomes" id="UP000518300">
    <property type="component" value="Unassembled WGS sequence"/>
</dbReference>
<evidence type="ECO:0000313" key="1">
    <source>
        <dbReference type="EMBL" id="NMO19535.1"/>
    </source>
</evidence>
<dbReference type="GO" id="GO:0016746">
    <property type="term" value="F:acyltransferase activity"/>
    <property type="evidence" value="ECO:0007669"/>
    <property type="project" value="InterPro"/>
</dbReference>
<proteinExistence type="predicted"/>